<evidence type="ECO:0000313" key="12">
    <source>
        <dbReference type="Proteomes" id="UP000037023"/>
    </source>
</evidence>
<dbReference type="InterPro" id="IPR027417">
    <property type="entry name" value="P-loop_NTPase"/>
</dbReference>
<dbReference type="PROSITE" id="PS50893">
    <property type="entry name" value="ABC_TRANSPORTER_2"/>
    <property type="match status" value="2"/>
</dbReference>
<dbReference type="InterPro" id="IPR050107">
    <property type="entry name" value="ABC_carbohydrate_import_ATPase"/>
</dbReference>
<dbReference type="SUPFAM" id="SSF52540">
    <property type="entry name" value="P-loop containing nucleoside triphosphate hydrolases"/>
    <property type="match status" value="2"/>
</dbReference>
<evidence type="ECO:0000256" key="7">
    <source>
        <dbReference type="ARBA" id="ARBA00022967"/>
    </source>
</evidence>
<dbReference type="EMBL" id="LGUP01000021">
    <property type="protein sequence ID" value="KOG35844.1"/>
    <property type="molecule type" value="Genomic_DNA"/>
</dbReference>
<keyword evidence="2" id="KW-0813">Transport</keyword>
<keyword evidence="8" id="KW-0472">Membrane</keyword>
<dbReference type="PANTHER" id="PTHR43790">
    <property type="entry name" value="CARBOHYDRATE TRANSPORT ATP-BINDING PROTEIN MG119-RELATED"/>
    <property type="match status" value="1"/>
</dbReference>
<dbReference type="InterPro" id="IPR003593">
    <property type="entry name" value="AAA+_ATPase"/>
</dbReference>
<evidence type="ECO:0000256" key="3">
    <source>
        <dbReference type="ARBA" id="ARBA00022475"/>
    </source>
</evidence>
<name>A0A0L8LCK6_STRVR</name>
<reference evidence="11 12" key="1">
    <citation type="submission" date="2015-06" db="EMBL/GenBank/DDBJ databases">
        <authorList>
            <person name="Hoefler B.C."/>
            <person name="Straight P.D."/>
        </authorList>
    </citation>
    <scope>NUCLEOTIDE SEQUENCE [LARGE SCALE GENOMIC DNA]</scope>
    <source>
        <strain evidence="11 12">NRRL 3427</strain>
    </source>
</reference>
<dbReference type="RefSeq" id="WP_033209844.1">
    <property type="nucleotide sequence ID" value="NZ_LGUP01000021.1"/>
</dbReference>
<dbReference type="PROSITE" id="PS00211">
    <property type="entry name" value="ABC_TRANSPORTER_1"/>
    <property type="match status" value="1"/>
</dbReference>
<accession>A0A0L8LCK6</accession>
<proteinExistence type="predicted"/>
<evidence type="ECO:0000256" key="1">
    <source>
        <dbReference type="ARBA" id="ARBA00004202"/>
    </source>
</evidence>
<keyword evidence="5" id="KW-0547">Nucleotide-binding</keyword>
<keyword evidence="4" id="KW-0677">Repeat</keyword>
<evidence type="ECO:0000256" key="4">
    <source>
        <dbReference type="ARBA" id="ARBA00022737"/>
    </source>
</evidence>
<gene>
    <name evidence="11" type="ORF">ADK34_04030</name>
</gene>
<dbReference type="Gene3D" id="3.40.50.300">
    <property type="entry name" value="P-loop containing nucleotide triphosphate hydrolases"/>
    <property type="match status" value="2"/>
</dbReference>
<dbReference type="AlphaFoldDB" id="A0A0L8LCK6"/>
<evidence type="ECO:0000256" key="5">
    <source>
        <dbReference type="ARBA" id="ARBA00022741"/>
    </source>
</evidence>
<feature type="domain" description="ABC transporter" evidence="10">
    <location>
        <begin position="34"/>
        <end position="266"/>
    </location>
</feature>
<dbReference type="CDD" id="cd03215">
    <property type="entry name" value="ABC_Carb_Monos_II"/>
    <property type="match status" value="1"/>
</dbReference>
<dbReference type="CDD" id="cd03216">
    <property type="entry name" value="ABC_Carb_Monos_I"/>
    <property type="match status" value="1"/>
</dbReference>
<comment type="subcellular location">
    <subcellularLocation>
        <location evidence="1">Cell membrane</location>
        <topology evidence="1">Peripheral membrane protein</topology>
    </subcellularLocation>
</comment>
<dbReference type="GO" id="GO:0016887">
    <property type="term" value="F:ATP hydrolysis activity"/>
    <property type="evidence" value="ECO:0007669"/>
    <property type="project" value="InterPro"/>
</dbReference>
<evidence type="ECO:0000256" key="2">
    <source>
        <dbReference type="ARBA" id="ARBA00022448"/>
    </source>
</evidence>
<evidence type="ECO:0000256" key="6">
    <source>
        <dbReference type="ARBA" id="ARBA00022840"/>
    </source>
</evidence>
<sequence length="570" mass="60575">MSPWHDNFAPPCPPAPTPSGQGECVINASSPPAVELHGITKRFPGVVANKDIAITVRKGTVHALIGENGAGKSTLMKILYGMQKPDEGTIAVDGEQVTFSSPGDAIARGIGMVHQHFMLADNLTVLENVVLGGEKLYGIGAKARKKIQEISDAYGLGVRPDVLVEDLGVADRQRVEILKVLYRGAKILILDEPTAVLVPQEVDALFDNLRELKSEGLTVIFISHKLGEVLKVADDITVIRRGTTVGTADPKTATTKQLAELMVGTELPSPETRESTVTDVPMLQVKELTLTEAGAASAAPLTTAAPPDPSGAVGLQEIGEGRKLLDDISLTIHKGEILGIAGVEGNGQTELIEALMGMNSPDAGVITLDGEDISNVSVRKRREGGIGYIPEDRHRHGLLLEAPLWENRILGHVTEAPNSKRGVLDPKAARKDTERIVREYDVRTPGIDVTASSLSGGNQQKLIVGREMSHAPKFLIAAHPTRGVDVGAQAQIWDAIRDARREGLAVLLISADLDELIGLSDTLRVMYRGKLVADADPATITPEELGSAMTGAATGRLEGTEAQSEDGDAR</sequence>
<dbReference type="FunFam" id="3.40.50.300:FF:000127">
    <property type="entry name" value="Ribose import ATP-binding protein RbsA"/>
    <property type="match status" value="1"/>
</dbReference>
<keyword evidence="6 11" id="KW-0067">ATP-binding</keyword>
<dbReference type="InterPro" id="IPR017871">
    <property type="entry name" value="ABC_transporter-like_CS"/>
</dbReference>
<dbReference type="SMART" id="SM00382">
    <property type="entry name" value="AAA"/>
    <property type="match status" value="2"/>
</dbReference>
<feature type="region of interest" description="Disordered" evidence="9">
    <location>
        <begin position="542"/>
        <end position="570"/>
    </location>
</feature>
<dbReference type="PANTHER" id="PTHR43790:SF9">
    <property type="entry name" value="GALACTOFURANOSE TRANSPORTER ATP-BINDING PROTEIN YTFR"/>
    <property type="match status" value="1"/>
</dbReference>
<dbReference type="OrthoDB" id="8416490at2"/>
<dbReference type="PATRIC" id="fig|1938.6.peg.895"/>
<feature type="domain" description="ABC transporter" evidence="10">
    <location>
        <begin position="283"/>
        <end position="553"/>
    </location>
</feature>
<dbReference type="Proteomes" id="UP000037023">
    <property type="component" value="Unassembled WGS sequence"/>
</dbReference>
<dbReference type="Pfam" id="PF00005">
    <property type="entry name" value="ABC_tran"/>
    <property type="match status" value="2"/>
</dbReference>
<keyword evidence="3" id="KW-1003">Cell membrane</keyword>
<protein>
    <submittedName>
        <fullName evidence="11">Heme ABC transporter ATP-binding protein</fullName>
    </submittedName>
</protein>
<feature type="region of interest" description="Disordered" evidence="9">
    <location>
        <begin position="1"/>
        <end position="22"/>
    </location>
</feature>
<evidence type="ECO:0000256" key="9">
    <source>
        <dbReference type="SAM" id="MobiDB-lite"/>
    </source>
</evidence>
<evidence type="ECO:0000259" key="10">
    <source>
        <dbReference type="PROSITE" id="PS50893"/>
    </source>
</evidence>
<keyword evidence="7" id="KW-1278">Translocase</keyword>
<dbReference type="InterPro" id="IPR003439">
    <property type="entry name" value="ABC_transporter-like_ATP-bd"/>
</dbReference>
<comment type="caution">
    <text evidence="11">The sequence shown here is derived from an EMBL/GenBank/DDBJ whole genome shotgun (WGS) entry which is preliminary data.</text>
</comment>
<organism evidence="11 12">
    <name type="scientific">Streptomyces viridochromogenes</name>
    <dbReference type="NCBI Taxonomy" id="1938"/>
    <lineage>
        <taxon>Bacteria</taxon>
        <taxon>Bacillati</taxon>
        <taxon>Actinomycetota</taxon>
        <taxon>Actinomycetes</taxon>
        <taxon>Kitasatosporales</taxon>
        <taxon>Streptomycetaceae</taxon>
        <taxon>Streptomyces</taxon>
    </lineage>
</organism>
<evidence type="ECO:0000256" key="8">
    <source>
        <dbReference type="ARBA" id="ARBA00023136"/>
    </source>
</evidence>
<dbReference type="GO" id="GO:0005524">
    <property type="term" value="F:ATP binding"/>
    <property type="evidence" value="ECO:0007669"/>
    <property type="project" value="UniProtKB-KW"/>
</dbReference>
<evidence type="ECO:0000313" key="11">
    <source>
        <dbReference type="EMBL" id="KOG35844.1"/>
    </source>
</evidence>
<dbReference type="GO" id="GO:0005886">
    <property type="term" value="C:plasma membrane"/>
    <property type="evidence" value="ECO:0007669"/>
    <property type="project" value="UniProtKB-SubCell"/>
</dbReference>